<dbReference type="SUPFAM" id="SSF53850">
    <property type="entry name" value="Periplasmic binding protein-like II"/>
    <property type="match status" value="1"/>
</dbReference>
<dbReference type="InterPro" id="IPR050490">
    <property type="entry name" value="Bact_solute-bd_prot1"/>
</dbReference>
<evidence type="ECO:0000313" key="2">
    <source>
        <dbReference type="Proteomes" id="UP000235293"/>
    </source>
</evidence>
<dbReference type="RefSeq" id="WP_102155703.1">
    <property type="nucleotide sequence ID" value="NZ_PNGY01000001.1"/>
</dbReference>
<dbReference type="Gene3D" id="3.40.190.10">
    <property type="entry name" value="Periplasmic binding protein-like II"/>
    <property type="match status" value="1"/>
</dbReference>
<dbReference type="CDD" id="cd13585">
    <property type="entry name" value="PBP2_TMBP_like"/>
    <property type="match status" value="1"/>
</dbReference>
<accession>A0A9X7I9Z8</accession>
<dbReference type="PANTHER" id="PTHR43649">
    <property type="entry name" value="ARABINOSE-BINDING PROTEIN-RELATED"/>
    <property type="match status" value="1"/>
</dbReference>
<proteinExistence type="predicted"/>
<dbReference type="InterPro" id="IPR006059">
    <property type="entry name" value="SBP"/>
</dbReference>
<dbReference type="EMBL" id="PNGY01000001">
    <property type="protein sequence ID" value="PMC55580.1"/>
    <property type="molecule type" value="Genomic_DNA"/>
</dbReference>
<sequence>MANLMSAFARILQQRNHFSRLLLSMLCVFSLLFSCGCGTKDSRTQISVWSWEPSMKRLAEEFELHNPDVHVTVKDTSGYSNLNSAIQDGYGMPDIVQLEYFALPQYAVSGQLLDITDRVKNTRTFYTPGTWSSVQLGGRVYGLPMDSGPMAWFYNDDVFKQAGVDATKIHTWEDYRHAARKLKDIGVYIAADSGDASFYNAMIWLAGGHPFMTSHDGKTVTVRLSKDKGTEEFTKFWQSMIDEGLIDIRTRTWSQRWKNGVGAGKIASVFSGAWMPSLLLENVPGTAGLWKVTNVPTMRGEKRNAEMGGSSLSVLKSSRKPEAAMRFVNFVCHDMHGIRTRVNGGAFPADVVTLRDKSFLDRATIRDSRGIDIPYFGGQKFNRVFADAANRVDTGYRYLPFEVYSRSDFRATMGQAYDWSVKSLARLNVQAMIDAGVTQDDGSKLWLPDDPGKRISLKDGLLLWEKDLQEYGYNQGFVVR</sequence>
<dbReference type="PANTHER" id="PTHR43649:SF14">
    <property type="entry name" value="BLR3389 PROTEIN"/>
    <property type="match status" value="1"/>
</dbReference>
<evidence type="ECO:0000313" key="1">
    <source>
        <dbReference type="EMBL" id="PMC55580.1"/>
    </source>
</evidence>
<organism evidence="1 2">
    <name type="scientific">Gardnerella swidsinskii</name>
    <dbReference type="NCBI Taxonomy" id="2792979"/>
    <lineage>
        <taxon>Bacteria</taxon>
        <taxon>Bacillati</taxon>
        <taxon>Actinomycetota</taxon>
        <taxon>Actinomycetes</taxon>
        <taxon>Bifidobacteriales</taxon>
        <taxon>Bifidobacteriaceae</taxon>
        <taxon>Gardnerella</taxon>
    </lineage>
</organism>
<dbReference type="Pfam" id="PF01547">
    <property type="entry name" value="SBP_bac_1"/>
    <property type="match status" value="1"/>
</dbReference>
<protein>
    <submittedName>
        <fullName evidence="1">ABC transporter substrate-binding protein</fullName>
    </submittedName>
</protein>
<name>A0A9X7I9Z8_9BIFI</name>
<comment type="caution">
    <text evidence="1">The sequence shown here is derived from an EMBL/GenBank/DDBJ whole genome shotgun (WGS) entry which is preliminary data.</text>
</comment>
<gene>
    <name evidence="1" type="ORF">CJ213_05830</name>
</gene>
<reference evidence="1 2" key="1">
    <citation type="submission" date="2017-09" db="EMBL/GenBank/DDBJ databases">
        <title>Bacterial strain isolated from the female urinary microbiota.</title>
        <authorList>
            <person name="Thomas-White K."/>
            <person name="Kumar N."/>
            <person name="Forster S."/>
            <person name="Putonti C."/>
            <person name="Lawley T."/>
            <person name="Wolfe A.J."/>
        </authorList>
    </citation>
    <scope>NUCLEOTIDE SEQUENCE [LARGE SCALE GENOMIC DNA]</scope>
    <source>
        <strain evidence="1 2">UMB0411</strain>
    </source>
</reference>
<dbReference type="Proteomes" id="UP000235293">
    <property type="component" value="Unassembled WGS sequence"/>
</dbReference>
<dbReference type="AlphaFoldDB" id="A0A9X7I9Z8"/>